<dbReference type="Gene3D" id="3.20.20.300">
    <property type="entry name" value="Glycoside hydrolase, family 3, N-terminal domain"/>
    <property type="match status" value="1"/>
</dbReference>
<dbReference type="Proteomes" id="UP001319080">
    <property type="component" value="Unassembled WGS sequence"/>
</dbReference>
<dbReference type="InterPro" id="IPR001466">
    <property type="entry name" value="Beta-lactam-related"/>
</dbReference>
<reference evidence="5 6" key="1">
    <citation type="submission" date="2021-05" db="EMBL/GenBank/DDBJ databases">
        <title>A Polyphasic approach of four new species of the genus Ohtaekwangia: Ohtaekwangia histidinii sp. nov., Ohtaekwangia cretensis sp. nov., Ohtaekwangia indiensis sp. nov., Ohtaekwangia reichenbachii sp. nov. from diverse environment.</title>
        <authorList>
            <person name="Octaviana S."/>
        </authorList>
    </citation>
    <scope>NUCLEOTIDE SEQUENCE [LARGE SCALE GENOMIC DNA]</scope>
    <source>
        <strain evidence="5 6">PWU5</strain>
    </source>
</reference>
<dbReference type="InterPro" id="IPR050789">
    <property type="entry name" value="Diverse_Enzym_Activities"/>
</dbReference>
<feature type="signal peptide" evidence="2">
    <location>
        <begin position="1"/>
        <end position="21"/>
    </location>
</feature>
<organism evidence="5 6">
    <name type="scientific">Dawidia cretensis</name>
    <dbReference type="NCBI Taxonomy" id="2782350"/>
    <lineage>
        <taxon>Bacteria</taxon>
        <taxon>Pseudomonadati</taxon>
        <taxon>Bacteroidota</taxon>
        <taxon>Cytophagia</taxon>
        <taxon>Cytophagales</taxon>
        <taxon>Chryseotaleaceae</taxon>
        <taxon>Dawidia</taxon>
    </lineage>
</organism>
<feature type="chain" id="PRO_5043018169" evidence="2">
    <location>
        <begin position="22"/>
        <end position="972"/>
    </location>
</feature>
<dbReference type="Gene3D" id="3.40.710.10">
    <property type="entry name" value="DD-peptidase/beta-lactamase superfamily"/>
    <property type="match status" value="1"/>
</dbReference>
<keyword evidence="1 5" id="KW-0378">Hydrolase</keyword>
<dbReference type="Pfam" id="PF00144">
    <property type="entry name" value="Beta-lactamase"/>
    <property type="match status" value="1"/>
</dbReference>
<evidence type="ECO:0000256" key="2">
    <source>
        <dbReference type="SAM" id="SignalP"/>
    </source>
</evidence>
<evidence type="ECO:0000259" key="3">
    <source>
        <dbReference type="Pfam" id="PF00144"/>
    </source>
</evidence>
<dbReference type="InterPro" id="IPR036962">
    <property type="entry name" value="Glyco_hydro_3_N_sf"/>
</dbReference>
<dbReference type="InterPro" id="IPR012338">
    <property type="entry name" value="Beta-lactam/transpept-like"/>
</dbReference>
<dbReference type="EMBL" id="JAHESE010000017">
    <property type="protein sequence ID" value="MBT1709881.1"/>
    <property type="molecule type" value="Genomic_DNA"/>
</dbReference>
<gene>
    <name evidence="5" type="ORF">KK062_16670</name>
</gene>
<evidence type="ECO:0000313" key="6">
    <source>
        <dbReference type="Proteomes" id="UP001319080"/>
    </source>
</evidence>
<keyword evidence="6" id="KW-1185">Reference proteome</keyword>
<dbReference type="SUPFAM" id="SSF51445">
    <property type="entry name" value="(Trans)glycosidases"/>
    <property type="match status" value="1"/>
</dbReference>
<dbReference type="PANTHER" id="PTHR43283">
    <property type="entry name" value="BETA-LACTAMASE-RELATED"/>
    <property type="match status" value="1"/>
</dbReference>
<feature type="domain" description="Glycoside hydrolase family 3 N-terminal" evidence="4">
    <location>
        <begin position="43"/>
        <end position="360"/>
    </location>
</feature>
<keyword evidence="2" id="KW-0732">Signal</keyword>
<evidence type="ECO:0000313" key="5">
    <source>
        <dbReference type="EMBL" id="MBT1709881.1"/>
    </source>
</evidence>
<protein>
    <submittedName>
        <fullName evidence="5">Serine hydrolase</fullName>
    </submittedName>
</protein>
<dbReference type="AlphaFoldDB" id="A0AAP2DYU4"/>
<feature type="domain" description="Beta-lactamase-related" evidence="3">
    <location>
        <begin position="585"/>
        <end position="953"/>
    </location>
</feature>
<dbReference type="InterPro" id="IPR001764">
    <property type="entry name" value="Glyco_hydro_3_N"/>
</dbReference>
<dbReference type="Pfam" id="PF00933">
    <property type="entry name" value="Glyco_hydro_3"/>
    <property type="match status" value="1"/>
</dbReference>
<proteinExistence type="predicted"/>
<dbReference type="RefSeq" id="WP_254085460.1">
    <property type="nucleotide sequence ID" value="NZ_JAHESE010000017.1"/>
</dbReference>
<sequence length="972" mass="108052">MTKKIFFCLLAVLTVFSSTQAQTTRTREAWVDSVFNALNTGKRIGQLFLLPVSATMNESQLRDVEAKVKNDQVGGLLFAGTTTPVLQARIIRRMQGEADIPLLMAQEAPAGLGSTPDSLLAFPSPMMLGAIRPDSLLYQLGREVGRQLKLLGVQLYFTSLGDTARNPAPLRMSRLSLGENPQRVAAKSVAFLQGLQSRQVLLCATHFPLKGITVTDVQKGHPFIQPSLDSGQVYPYKQLFSAGLSAVMPASGSFPLFYANSNDARKNEFNSAALASLYTGPWLKQNSGYRGMSFGDIRSTAGMAKNLRAGEAELNAFQAGNDMLVYPADIGDAIRRIRRAIRRDETLEAQLNASVKKILAAKYDAGLNTPQPPPVDNVPATLHPAKTRMLAERLERAAITVLRNQAGTLPVKVLDNKYFTYFATDTTKVNGAFYEYLTRYAQTAQYIIDENTGTDVFAKAAERPGTIIIGIFPQTTQETIDRVSGMLPRLLNSNEVILCDFGNENFLRTASRFPTVITTYKHSPELLRSVAEVIFGSLPADGQLPLAASALLPAGLGAATPALNRLGYAVPEAVGMDSRLLARIDDIANEAIRSQATPGCQVLVARHGKVVYDKTFGYQTYDRKTPVDEQTIYDLASLTKVSATLQAVMFMHDKRLIDLHRKVSLYLPELRRSNKKDITIMELLTHQAGLQPFIPLWPQTVKDTTFLPQYYSRTRSAAFPLQVSPHLYTNQVMRDSIWSWVIQSKLTEKPPRTPYPYKYSDLSFMILQHLAEKVLNQPLEDFVAQNFYEPLGAYTTGFNPLDRFPMQHIAPTEYDKIYRREPVAGTVHDERAAMMGGVSGHAGLFSTANDLAKLGQMLLQEGNYGGYRYYKAETVRLFSDRMYKGRRGLGWDKPVQSDWNSPTSLLASPRTYGHTGFTGTCLWVDPEFDVVYIFLSNRVYPDRSGRLNSANIRSRIQDVIYQAIFQYCANSQ</sequence>
<dbReference type="SUPFAM" id="SSF56601">
    <property type="entry name" value="beta-lactamase/transpeptidase-like"/>
    <property type="match status" value="1"/>
</dbReference>
<accession>A0AAP2DYU4</accession>
<comment type="caution">
    <text evidence="5">The sequence shown here is derived from an EMBL/GenBank/DDBJ whole genome shotgun (WGS) entry which is preliminary data.</text>
</comment>
<dbReference type="PANTHER" id="PTHR43283:SF11">
    <property type="entry name" value="BETA-LACTAMASE-RELATED DOMAIN-CONTAINING PROTEIN"/>
    <property type="match status" value="1"/>
</dbReference>
<dbReference type="InterPro" id="IPR017853">
    <property type="entry name" value="GH"/>
</dbReference>
<dbReference type="GO" id="GO:0004553">
    <property type="term" value="F:hydrolase activity, hydrolyzing O-glycosyl compounds"/>
    <property type="evidence" value="ECO:0007669"/>
    <property type="project" value="InterPro"/>
</dbReference>
<evidence type="ECO:0000256" key="1">
    <source>
        <dbReference type="ARBA" id="ARBA00022801"/>
    </source>
</evidence>
<dbReference type="GO" id="GO:0005975">
    <property type="term" value="P:carbohydrate metabolic process"/>
    <property type="evidence" value="ECO:0007669"/>
    <property type="project" value="InterPro"/>
</dbReference>
<evidence type="ECO:0000259" key="4">
    <source>
        <dbReference type="Pfam" id="PF00933"/>
    </source>
</evidence>
<name>A0AAP2DYU4_9BACT</name>